<dbReference type="AlphaFoldDB" id="A0A7C9N8N6"/>
<dbReference type="Gene3D" id="3.40.228.10">
    <property type="entry name" value="Dimethylsulfoxide Reductase, domain 2"/>
    <property type="match status" value="1"/>
</dbReference>
<comment type="similarity">
    <text evidence="1">Belongs to the prokaryotic molybdopterin-containing oxidoreductase family.</text>
</comment>
<evidence type="ECO:0000256" key="5">
    <source>
        <dbReference type="ARBA" id="ARBA00023004"/>
    </source>
</evidence>
<dbReference type="Gene3D" id="3.30.2070.10">
    <property type="entry name" value="Formate dehydrogenase/DMSO reductase"/>
    <property type="match status" value="1"/>
</dbReference>
<dbReference type="EMBL" id="QWKH01000025">
    <property type="protein sequence ID" value="NBI34385.1"/>
    <property type="molecule type" value="Genomic_DNA"/>
</dbReference>
<keyword evidence="4" id="KW-0560">Oxidoreductase</keyword>
<dbReference type="SUPFAM" id="SSF50692">
    <property type="entry name" value="ADC-like"/>
    <property type="match status" value="1"/>
</dbReference>
<dbReference type="PANTHER" id="PTHR43742">
    <property type="entry name" value="TRIMETHYLAMINE-N-OXIDE REDUCTASE"/>
    <property type="match status" value="1"/>
</dbReference>
<name>A0A7C9N8N6_9BACT</name>
<evidence type="ECO:0000313" key="8">
    <source>
        <dbReference type="EMBL" id="NBI34385.1"/>
    </source>
</evidence>
<dbReference type="Gene3D" id="3.40.50.12440">
    <property type="match status" value="2"/>
</dbReference>
<reference evidence="8" key="1">
    <citation type="submission" date="2018-08" db="EMBL/GenBank/DDBJ databases">
        <title>Murine metabolic-syndrome-specific gut microbial biobank.</title>
        <authorList>
            <person name="Liu C."/>
        </authorList>
    </citation>
    <scope>NUCLEOTIDE SEQUENCE [LARGE SCALE GENOMIC DNA]</scope>
    <source>
        <strain evidence="8">Z82</strain>
    </source>
</reference>
<gene>
    <name evidence="8" type="ORF">D1639_04935</name>
</gene>
<dbReference type="SMART" id="SM00926">
    <property type="entry name" value="Molybdop_Fe4S4"/>
    <property type="match status" value="1"/>
</dbReference>
<evidence type="ECO:0000259" key="7">
    <source>
        <dbReference type="PROSITE" id="PS51669"/>
    </source>
</evidence>
<organism evidence="8">
    <name type="scientific">Muribaculaceae bacterium Z82</name>
    <dbReference type="NCBI Taxonomy" id="2304548"/>
    <lineage>
        <taxon>Bacteria</taxon>
        <taxon>Pseudomonadati</taxon>
        <taxon>Bacteroidota</taxon>
        <taxon>Bacteroidia</taxon>
        <taxon>Bacteroidales</taxon>
        <taxon>Muribaculaceae</taxon>
    </lineage>
</organism>
<dbReference type="Pfam" id="PF04879">
    <property type="entry name" value="Molybdop_Fe4S4"/>
    <property type="match status" value="1"/>
</dbReference>
<keyword evidence="3" id="KW-0732">Signal</keyword>
<proteinExistence type="inferred from homology"/>
<dbReference type="InterPro" id="IPR006657">
    <property type="entry name" value="MoPterin_dinucl-bd_dom"/>
</dbReference>
<evidence type="ECO:0000256" key="4">
    <source>
        <dbReference type="ARBA" id="ARBA00023002"/>
    </source>
</evidence>
<dbReference type="GO" id="GO:0016491">
    <property type="term" value="F:oxidoreductase activity"/>
    <property type="evidence" value="ECO:0007669"/>
    <property type="project" value="UniProtKB-KW"/>
</dbReference>
<keyword evidence="2" id="KW-0479">Metal-binding</keyword>
<keyword evidence="6" id="KW-0411">Iron-sulfur</keyword>
<dbReference type="GO" id="GO:0043546">
    <property type="term" value="F:molybdopterin cofactor binding"/>
    <property type="evidence" value="ECO:0007669"/>
    <property type="project" value="InterPro"/>
</dbReference>
<sequence length="839" mass="93435">MAEQTTQGFTRRSFIKGAAALTAAGALVGCSSQTDNLKEIDADQVADSSQGDTQVKADAVPVPETKIFAGACRAQCGQGCYLNVHVRDGQVVRTTAGHFDDGPEFDRICPKGLTQPARVYSSERLQYPMRRVGERGEGKFERISWDEAIKEVTDKFKAYTEEFGPKSIAMFLGSGNTATLGGAAPEGSLMKRLLAVMGGSRVLPDRDIATPMAWAYMFGAGPYANRCSDTVNAKHHVIWGGDIAVSDKQRAHFFLEARDNGTELVVIDIAFRTMPSKADWFIPVHPATDGALALGAIRYILEQGWEATDFLRDHTEAPYLVKEDGMFLRMSDLGVEPTTTTNAQGQEVTVDPQLVWDEETQAPALPAEAVRPALGNVPEIEGIKVRTEMDMIREAVEPWTLERTTEVTGVSAEDIQHLAHLYTQEGDVQTDMKFGLNHYNNGMYSSKCVNALLLVAGQMGRSGSGLFTGEPNFGEGNVEAAITMPSSSGEAPQGIGAILNWTDFCNNIVLTGKKMGEDFPIKAFYVSCTNIVSNQTEQNRTIEMLKALDFFVVQDMTMNDTALYADILLPACHWFENADLRVRYYTNPYLLWNEKAVEPLYESKPDAEIYRMIADAMGYGDFFDFTDDEYLNVLLTTPYGVENGITIDKIREKNYLKCSNDPTIAFEGGIFGTASGRAMFYRETAAPDYNMGQEVDIEKEKFACYWEPAKEADLSNPLREQFPFTICCEHMRTRAHTQWYDVDYLKEFERQPVCRINPEDAAEYGIKEGDTIRLYNDRGSVTLLATINPGQQRRALHCPRSFLTREHIDGDLARTTFNEYNQACRNQSYFDCAVAIEKL</sequence>
<dbReference type="InterPro" id="IPR009010">
    <property type="entry name" value="Asp_de-COase-like_dom_sf"/>
</dbReference>
<dbReference type="PROSITE" id="PS51318">
    <property type="entry name" value="TAT"/>
    <property type="match status" value="1"/>
</dbReference>
<dbReference type="PANTHER" id="PTHR43742:SF6">
    <property type="entry name" value="OXIDOREDUCTASE YYAE-RELATED"/>
    <property type="match status" value="1"/>
</dbReference>
<evidence type="ECO:0000256" key="2">
    <source>
        <dbReference type="ARBA" id="ARBA00022723"/>
    </source>
</evidence>
<dbReference type="GO" id="GO:0046872">
    <property type="term" value="F:metal ion binding"/>
    <property type="evidence" value="ECO:0007669"/>
    <property type="project" value="UniProtKB-KW"/>
</dbReference>
<dbReference type="Gene3D" id="2.40.40.20">
    <property type="match status" value="1"/>
</dbReference>
<dbReference type="InterPro" id="IPR050612">
    <property type="entry name" value="Prok_Mopterin_Oxidored"/>
</dbReference>
<dbReference type="Pfam" id="PF01568">
    <property type="entry name" value="Molydop_binding"/>
    <property type="match status" value="1"/>
</dbReference>
<dbReference type="Gene3D" id="3.40.50.740">
    <property type="match status" value="1"/>
</dbReference>
<keyword evidence="5" id="KW-0408">Iron</keyword>
<evidence type="ECO:0000256" key="3">
    <source>
        <dbReference type="ARBA" id="ARBA00022729"/>
    </source>
</evidence>
<dbReference type="SUPFAM" id="SSF53706">
    <property type="entry name" value="Formate dehydrogenase/DMSO reductase, domains 1-3"/>
    <property type="match status" value="1"/>
</dbReference>
<dbReference type="InterPro" id="IPR019546">
    <property type="entry name" value="TAT_signal_bac_arc"/>
</dbReference>
<evidence type="ECO:0000256" key="6">
    <source>
        <dbReference type="ARBA" id="ARBA00023014"/>
    </source>
</evidence>
<dbReference type="InterPro" id="IPR006311">
    <property type="entry name" value="TAT_signal"/>
</dbReference>
<dbReference type="PROSITE" id="PS51669">
    <property type="entry name" value="4FE4S_MOW_BIS_MGD"/>
    <property type="match status" value="1"/>
</dbReference>
<evidence type="ECO:0000256" key="1">
    <source>
        <dbReference type="ARBA" id="ARBA00010312"/>
    </source>
</evidence>
<protein>
    <submittedName>
        <fullName evidence="8">Twin-arginine translocation signal domain-containing protein</fullName>
    </submittedName>
</protein>
<dbReference type="NCBIfam" id="TIGR01409">
    <property type="entry name" value="TAT_signal_seq"/>
    <property type="match status" value="1"/>
</dbReference>
<dbReference type="InterPro" id="IPR006963">
    <property type="entry name" value="Mopterin_OxRdtase_4Fe-4S_dom"/>
</dbReference>
<feature type="domain" description="4Fe-4S Mo/W bis-MGD-type" evidence="7">
    <location>
        <begin position="65"/>
        <end position="123"/>
    </location>
</feature>
<dbReference type="Pfam" id="PF00384">
    <property type="entry name" value="Molybdopterin"/>
    <property type="match status" value="1"/>
</dbReference>
<accession>A0A7C9N8N6</accession>
<dbReference type="InterPro" id="IPR006656">
    <property type="entry name" value="Mopterin_OxRdtase"/>
</dbReference>
<comment type="caution">
    <text evidence="8">The sequence shown here is derived from an EMBL/GenBank/DDBJ whole genome shotgun (WGS) entry which is preliminary data.</text>
</comment>
<dbReference type="GO" id="GO:0051536">
    <property type="term" value="F:iron-sulfur cluster binding"/>
    <property type="evidence" value="ECO:0007669"/>
    <property type="project" value="UniProtKB-KW"/>
</dbReference>